<proteinExistence type="predicted"/>
<dbReference type="InterPro" id="IPR050090">
    <property type="entry name" value="Tyrosine_recombinase_XerCD"/>
</dbReference>
<dbReference type="EMBL" id="BAABDH010000041">
    <property type="protein sequence ID" value="GAA3940228.1"/>
    <property type="molecule type" value="Genomic_DNA"/>
</dbReference>
<evidence type="ECO:0000256" key="2">
    <source>
        <dbReference type="ARBA" id="ARBA00023172"/>
    </source>
</evidence>
<keyword evidence="2" id="KW-0233">DNA recombination</keyword>
<reference evidence="5" key="1">
    <citation type="journal article" date="2019" name="Int. J. Syst. Evol. Microbiol.">
        <title>The Global Catalogue of Microorganisms (GCM) 10K type strain sequencing project: providing services to taxonomists for standard genome sequencing and annotation.</title>
        <authorList>
            <consortium name="The Broad Institute Genomics Platform"/>
            <consortium name="The Broad Institute Genome Sequencing Center for Infectious Disease"/>
            <person name="Wu L."/>
            <person name="Ma J."/>
        </authorList>
    </citation>
    <scope>NUCLEOTIDE SEQUENCE [LARGE SCALE GENOMIC DNA]</scope>
    <source>
        <strain evidence="5">JCM 17214</strain>
    </source>
</reference>
<dbReference type="SUPFAM" id="SSF56349">
    <property type="entry name" value="DNA breaking-rejoining enzymes"/>
    <property type="match status" value="1"/>
</dbReference>
<dbReference type="PANTHER" id="PTHR30349">
    <property type="entry name" value="PHAGE INTEGRASE-RELATED"/>
    <property type="match status" value="1"/>
</dbReference>
<dbReference type="InterPro" id="IPR025269">
    <property type="entry name" value="SAM-like_dom"/>
</dbReference>
<dbReference type="Gene3D" id="1.10.150.130">
    <property type="match status" value="1"/>
</dbReference>
<feature type="domain" description="Phage integrase SAM-like" evidence="3">
    <location>
        <begin position="126"/>
        <end position="200"/>
    </location>
</feature>
<evidence type="ECO:0000313" key="5">
    <source>
        <dbReference type="Proteomes" id="UP001499909"/>
    </source>
</evidence>
<dbReference type="Proteomes" id="UP001499909">
    <property type="component" value="Unassembled WGS sequence"/>
</dbReference>
<evidence type="ECO:0000259" key="3">
    <source>
        <dbReference type="Pfam" id="PF13102"/>
    </source>
</evidence>
<dbReference type="Pfam" id="PF13102">
    <property type="entry name" value="Phage_int_SAM_5"/>
    <property type="match status" value="1"/>
</dbReference>
<dbReference type="InterPro" id="IPR010998">
    <property type="entry name" value="Integrase_recombinase_N"/>
</dbReference>
<dbReference type="Gene3D" id="1.10.443.10">
    <property type="entry name" value="Intergrase catalytic core"/>
    <property type="match status" value="1"/>
</dbReference>
<gene>
    <name evidence="4" type="ORF">GCM10022406_25330</name>
</gene>
<protein>
    <recommendedName>
        <fullName evidence="3">Phage integrase SAM-like domain-containing protein</fullName>
    </recommendedName>
</protein>
<sequence length="430" mass="48624">MHKFTLHVYLRRPDKAGTYATRMVAYFHGTDFSVSPGVRILPGREERGRKPEKLWDPDTMRVTAAHPDADVVNERLAHWEGRLRDAFRKLSGPGALEQVTRPAMEAELFPTGQAKKQRAIDPRTLSFVAHYQQWVAENQGILKPVYLNKYKSVAKLLQQFRPTATAGDLDEKFVKDYLRELLKKGSSDATISREFKFLRIVGTRIGLAPGVKWLSYEENSAPQLDLHQEELCQLIRARMPTAALTEERDRWLLECFSGRRDADMAHLSAQQLETIDTAVGPITFLRHAQQKTTQVTLVPLPPMALAIGERYGWQLPVRSNQYRNSLIKQVAKEAGLTRVFNLMRISGGAVTNHYRPVHEIISTHTARHTCASLLLEGSDGDKSLANFVLGHTNKDITDRYAKDKVKRVAPKVLAAWQQVLGGLYNAVPTW</sequence>
<dbReference type="PANTHER" id="PTHR30349:SF88">
    <property type="entry name" value="BLL1584 PROTEIN"/>
    <property type="match status" value="1"/>
</dbReference>
<comment type="caution">
    <text evidence="4">The sequence shown here is derived from an EMBL/GenBank/DDBJ whole genome shotgun (WGS) entry which is preliminary data.</text>
</comment>
<evidence type="ECO:0000256" key="1">
    <source>
        <dbReference type="ARBA" id="ARBA00023125"/>
    </source>
</evidence>
<keyword evidence="1" id="KW-0238">DNA-binding</keyword>
<dbReference type="InterPro" id="IPR011010">
    <property type="entry name" value="DNA_brk_join_enz"/>
</dbReference>
<organism evidence="4 5">
    <name type="scientific">Hymenobacter algoricola</name>
    <dbReference type="NCBI Taxonomy" id="486267"/>
    <lineage>
        <taxon>Bacteria</taxon>
        <taxon>Pseudomonadati</taxon>
        <taxon>Bacteroidota</taxon>
        <taxon>Cytophagia</taxon>
        <taxon>Cytophagales</taxon>
        <taxon>Hymenobacteraceae</taxon>
        <taxon>Hymenobacter</taxon>
    </lineage>
</organism>
<dbReference type="InterPro" id="IPR013762">
    <property type="entry name" value="Integrase-like_cat_sf"/>
</dbReference>
<keyword evidence="5" id="KW-1185">Reference proteome</keyword>
<name>A0ABP7N8W8_9BACT</name>
<accession>A0ABP7N8W8</accession>
<evidence type="ECO:0000313" key="4">
    <source>
        <dbReference type="EMBL" id="GAA3940228.1"/>
    </source>
</evidence>